<dbReference type="EMBL" id="JBHLUK010000077">
    <property type="protein sequence ID" value="MFC0425141.1"/>
    <property type="molecule type" value="Genomic_DNA"/>
</dbReference>
<reference evidence="2 3" key="1">
    <citation type="submission" date="2024-09" db="EMBL/GenBank/DDBJ databases">
        <authorList>
            <person name="Sun Q."/>
            <person name="Mori K."/>
        </authorList>
    </citation>
    <scope>NUCLEOTIDE SEQUENCE [LARGE SCALE GENOMIC DNA]</scope>
    <source>
        <strain evidence="2 3">TBRC 4575</strain>
    </source>
</reference>
<feature type="signal peptide" evidence="1">
    <location>
        <begin position="1"/>
        <end position="20"/>
    </location>
</feature>
<protein>
    <recommendedName>
        <fullName evidence="4">Lipoprotein</fullName>
    </recommendedName>
</protein>
<evidence type="ECO:0000313" key="3">
    <source>
        <dbReference type="Proteomes" id="UP001589855"/>
    </source>
</evidence>
<evidence type="ECO:0000313" key="2">
    <source>
        <dbReference type="EMBL" id="MFC0425141.1"/>
    </source>
</evidence>
<comment type="caution">
    <text evidence="2">The sequence shown here is derived from an EMBL/GenBank/DDBJ whole genome shotgun (WGS) entry which is preliminary data.</text>
</comment>
<name>A0ABV6K6Q3_9LACO</name>
<evidence type="ECO:0000256" key="1">
    <source>
        <dbReference type="SAM" id="SignalP"/>
    </source>
</evidence>
<organism evidence="2 3">
    <name type="scientific">Lactiplantibacillus plajomi</name>
    <dbReference type="NCBI Taxonomy" id="1457217"/>
    <lineage>
        <taxon>Bacteria</taxon>
        <taxon>Bacillati</taxon>
        <taxon>Bacillota</taxon>
        <taxon>Bacilli</taxon>
        <taxon>Lactobacillales</taxon>
        <taxon>Lactobacillaceae</taxon>
        <taxon>Lactiplantibacillus</taxon>
    </lineage>
</organism>
<keyword evidence="3" id="KW-1185">Reference proteome</keyword>
<dbReference type="RefSeq" id="WP_137644074.1">
    <property type="nucleotide sequence ID" value="NZ_BAABRM010000002.1"/>
</dbReference>
<proteinExistence type="predicted"/>
<keyword evidence="1" id="KW-0732">Signal</keyword>
<dbReference type="PROSITE" id="PS51257">
    <property type="entry name" value="PROKAR_LIPOPROTEIN"/>
    <property type="match status" value="1"/>
</dbReference>
<evidence type="ECO:0008006" key="4">
    <source>
        <dbReference type="Google" id="ProtNLM"/>
    </source>
</evidence>
<gene>
    <name evidence="2" type="ORF">ACFFGS_13485</name>
</gene>
<dbReference type="Proteomes" id="UP001589855">
    <property type="component" value="Unassembled WGS sequence"/>
</dbReference>
<feature type="chain" id="PRO_5045965852" description="Lipoprotein" evidence="1">
    <location>
        <begin position="21"/>
        <end position="324"/>
    </location>
</feature>
<accession>A0ABV6K6Q3</accession>
<sequence length="324" mass="34154">MFRKQAMLMVGLGVLGSGLAGCGASDLSTTKTNYRPNGLVAAVKGRATTAKVSYQVDGAKTQHANVNHHTFVIQVPAKTTRQTVKIMAAGKTTTAHVSAAKRLNGYQKLATTYNNALIGSKLSKADQAAAQRLQKQGATLKSQQATIQKKVKQAQAQLKAGGAQAATAAQTLQTQQAAAAKLQTQAAELQTSQQQVASAMKTAKAKVKDQLLPSKTPADGLRNVVTTKDYRIRLNVQNGDVVGAALIVPTKAFKDKTRSKTFGTSFALLSTASGANAKTVMKAFQKATKDNSSSTTTIDPIYSNGVKFTVGVSTSDLYIFMTKK</sequence>